<sequence>MEPDTDQKSLTVTLPFELLSYIVDLNSDDKATLYHIALTNKALCADAIKHLYASSPILLLKWADPKATSGMKFLSTIHNSTEYALLVKKVTIGIPHNCNSISVRVVVTELKKMSNITSLSVAPFYGNDTVSPVTFPEILMFTKCPYKLKSLTWRGWRGRQSLSYLCILLESHRDTLEMVDIGLDYYGVNPPLTVAMQNSVIGAVRGLRQELSIDSRSDTESSDNTSEPPPLPILHTFTGSLEVLDIFLPSIASPSSISNLVISPPSPSVQVSKVFPKHPPRILDFLRHSSLTSLTVDISSGWEFDLEPIMLSVPSLETLAIHSLKSESMTRSYRIRLLSSPRYNGSDLSSFQ</sequence>
<gene>
    <name evidence="1" type="ORF">CVT24_011183</name>
</gene>
<keyword evidence="2" id="KW-1185">Reference proteome</keyword>
<comment type="caution">
    <text evidence="1">The sequence shown here is derived from an EMBL/GenBank/DDBJ whole genome shotgun (WGS) entry which is preliminary data.</text>
</comment>
<organism evidence="1 2">
    <name type="scientific">Panaeolus cyanescens</name>
    <dbReference type="NCBI Taxonomy" id="181874"/>
    <lineage>
        <taxon>Eukaryota</taxon>
        <taxon>Fungi</taxon>
        <taxon>Dikarya</taxon>
        <taxon>Basidiomycota</taxon>
        <taxon>Agaricomycotina</taxon>
        <taxon>Agaricomycetes</taxon>
        <taxon>Agaricomycetidae</taxon>
        <taxon>Agaricales</taxon>
        <taxon>Agaricineae</taxon>
        <taxon>Galeropsidaceae</taxon>
        <taxon>Panaeolus</taxon>
    </lineage>
</organism>
<dbReference type="OrthoDB" id="3109562at2759"/>
<accession>A0A409YGD4</accession>
<proteinExistence type="predicted"/>
<name>A0A409YGD4_9AGAR</name>
<dbReference type="AlphaFoldDB" id="A0A409YGD4"/>
<dbReference type="InParanoid" id="A0A409YGD4"/>
<evidence type="ECO:0000313" key="1">
    <source>
        <dbReference type="EMBL" id="PPR02035.1"/>
    </source>
</evidence>
<dbReference type="EMBL" id="NHTK01001194">
    <property type="protein sequence ID" value="PPR02035.1"/>
    <property type="molecule type" value="Genomic_DNA"/>
</dbReference>
<dbReference type="Proteomes" id="UP000284842">
    <property type="component" value="Unassembled WGS sequence"/>
</dbReference>
<evidence type="ECO:0000313" key="2">
    <source>
        <dbReference type="Proteomes" id="UP000284842"/>
    </source>
</evidence>
<protein>
    <submittedName>
        <fullName evidence="1">Uncharacterized protein</fullName>
    </submittedName>
</protein>
<reference evidence="1 2" key="1">
    <citation type="journal article" date="2018" name="Evol. Lett.">
        <title>Horizontal gene cluster transfer increased hallucinogenic mushroom diversity.</title>
        <authorList>
            <person name="Reynolds H.T."/>
            <person name="Vijayakumar V."/>
            <person name="Gluck-Thaler E."/>
            <person name="Korotkin H.B."/>
            <person name="Matheny P.B."/>
            <person name="Slot J.C."/>
        </authorList>
    </citation>
    <scope>NUCLEOTIDE SEQUENCE [LARGE SCALE GENOMIC DNA]</scope>
    <source>
        <strain evidence="1 2">2629</strain>
    </source>
</reference>